<sequence>MSCNLPAHLKVNRNITTLRQEACYKIGKPATKDINLDNSRDPQVETTT</sequence>
<evidence type="ECO:0000313" key="2">
    <source>
        <dbReference type="WBParaSite" id="nRc.2.0.1.t32059-RA"/>
    </source>
</evidence>
<reference evidence="2" key="1">
    <citation type="submission" date="2022-11" db="UniProtKB">
        <authorList>
            <consortium name="WormBaseParasite"/>
        </authorList>
    </citation>
    <scope>IDENTIFICATION</scope>
</reference>
<dbReference type="AlphaFoldDB" id="A0A915K167"/>
<accession>A0A915K167</accession>
<dbReference type="WBParaSite" id="nRc.2.0.1.t32059-RA">
    <property type="protein sequence ID" value="nRc.2.0.1.t32059-RA"/>
    <property type="gene ID" value="nRc.2.0.1.g32059"/>
</dbReference>
<dbReference type="Proteomes" id="UP000887565">
    <property type="component" value="Unplaced"/>
</dbReference>
<name>A0A915K167_ROMCU</name>
<keyword evidence="1" id="KW-1185">Reference proteome</keyword>
<proteinExistence type="predicted"/>
<evidence type="ECO:0000313" key="1">
    <source>
        <dbReference type="Proteomes" id="UP000887565"/>
    </source>
</evidence>
<organism evidence="1 2">
    <name type="scientific">Romanomermis culicivorax</name>
    <name type="common">Nematode worm</name>
    <dbReference type="NCBI Taxonomy" id="13658"/>
    <lineage>
        <taxon>Eukaryota</taxon>
        <taxon>Metazoa</taxon>
        <taxon>Ecdysozoa</taxon>
        <taxon>Nematoda</taxon>
        <taxon>Enoplea</taxon>
        <taxon>Dorylaimia</taxon>
        <taxon>Mermithida</taxon>
        <taxon>Mermithoidea</taxon>
        <taxon>Mermithidae</taxon>
        <taxon>Romanomermis</taxon>
    </lineage>
</organism>
<protein>
    <submittedName>
        <fullName evidence="2">Uncharacterized protein</fullName>
    </submittedName>
</protein>